<dbReference type="AlphaFoldDB" id="A0A061QRE2"/>
<dbReference type="EMBL" id="GBEZ01023689">
    <property type="protein sequence ID" value="JAC63217.1"/>
    <property type="molecule type" value="Transcribed_RNA"/>
</dbReference>
<proteinExistence type="predicted"/>
<name>A0A061QRE2_9CHLO</name>
<sequence length="414" mass="46428">MGAAAGKPALRIEACTVCNQELPKRSVSESKLLEEFLQLPSTIRQSLASVDKFNPQAFTEATRQPVATLAFLAAKSLADSASCDSNALARLLRIVNAHADNENSAQLAHRLSALQFLHVQLCSGGALENFSKDFPLQCMGMIIAAAMRGLETLAETGMRMISKEHRRRVQRTELILQGYAIIIVRSGICQGLDKYKQNVLVRSVVEALRTSNPFMLSALFRKHDVLLAADWQTTVVQISTVVCQFSYLLRPFKQQVEWLKSAIVARAGATTSSLLLSKFSFKEAADVHSELFARSCSWFIEKVVLPYIYLWENLLTVSTSCKYRVSVIHTKNNFEMFCDDNVVDPERAHWRRKDGDPQLVLSKTPLGECLDNLSLDFELVLSMCTLFQVPVLEELFACARQQRQFIVQESLKRS</sequence>
<organism evidence="1">
    <name type="scientific">Tetraselmis sp. GSL018</name>
    <dbReference type="NCBI Taxonomy" id="582737"/>
    <lineage>
        <taxon>Eukaryota</taxon>
        <taxon>Viridiplantae</taxon>
        <taxon>Chlorophyta</taxon>
        <taxon>core chlorophytes</taxon>
        <taxon>Chlorodendrophyceae</taxon>
        <taxon>Chlorodendrales</taxon>
        <taxon>Chlorodendraceae</taxon>
        <taxon>Tetraselmis</taxon>
    </lineage>
</organism>
<accession>A0A061QRE2</accession>
<reference evidence="1" key="1">
    <citation type="submission" date="2014-05" db="EMBL/GenBank/DDBJ databases">
        <title>The transcriptome of the halophilic microalga Tetraselmis sp. GSL018 isolated from the Great Salt Lake, Utah.</title>
        <authorList>
            <person name="Jinkerson R.E."/>
            <person name="D'Adamo S."/>
            <person name="Posewitz M.C."/>
        </authorList>
    </citation>
    <scope>NUCLEOTIDE SEQUENCE</scope>
    <source>
        <strain evidence="1">GSL018</strain>
    </source>
</reference>
<gene>
    <name evidence="1" type="ORF">TSPGSL018_21183</name>
</gene>
<protein>
    <submittedName>
        <fullName evidence="1">Uncharacterized protein</fullName>
    </submittedName>
</protein>
<evidence type="ECO:0000313" key="1">
    <source>
        <dbReference type="EMBL" id="JAC63217.1"/>
    </source>
</evidence>